<evidence type="ECO:0008006" key="3">
    <source>
        <dbReference type="Google" id="ProtNLM"/>
    </source>
</evidence>
<dbReference type="OMA" id="CAMEADY"/>
<evidence type="ECO:0000313" key="2">
    <source>
        <dbReference type="Proteomes" id="UP000004994"/>
    </source>
</evidence>
<dbReference type="STRING" id="4081.A0A3Q7I3A3"/>
<dbReference type="Gramene" id="Solyc09g061893.1.1">
    <property type="protein sequence ID" value="Solyc09g061893.1.1"/>
    <property type="gene ID" value="Solyc09g061893.1"/>
</dbReference>
<organism evidence="1">
    <name type="scientific">Solanum lycopersicum</name>
    <name type="common">Tomato</name>
    <name type="synonym">Lycopersicon esculentum</name>
    <dbReference type="NCBI Taxonomy" id="4081"/>
    <lineage>
        <taxon>Eukaryota</taxon>
        <taxon>Viridiplantae</taxon>
        <taxon>Streptophyta</taxon>
        <taxon>Embryophyta</taxon>
        <taxon>Tracheophyta</taxon>
        <taxon>Spermatophyta</taxon>
        <taxon>Magnoliopsida</taxon>
        <taxon>eudicotyledons</taxon>
        <taxon>Gunneridae</taxon>
        <taxon>Pentapetalae</taxon>
        <taxon>asterids</taxon>
        <taxon>lamiids</taxon>
        <taxon>Solanales</taxon>
        <taxon>Solanaceae</taxon>
        <taxon>Solanoideae</taxon>
        <taxon>Solaneae</taxon>
        <taxon>Solanum</taxon>
        <taxon>Solanum subgen. Lycopersicon</taxon>
    </lineage>
</organism>
<name>A0A3Q7I3A3_SOLLC</name>
<dbReference type="Proteomes" id="UP000004994">
    <property type="component" value="Chromosome 9"/>
</dbReference>
<evidence type="ECO:0000313" key="1">
    <source>
        <dbReference type="EnsemblPlants" id="Solyc09g061893.1.1"/>
    </source>
</evidence>
<dbReference type="EnsemblPlants" id="Solyc09g061893.1.1">
    <property type="protein sequence ID" value="Solyc09g061893.1.1"/>
    <property type="gene ID" value="Solyc09g061893.1"/>
</dbReference>
<dbReference type="InParanoid" id="A0A3Q7I3A3"/>
<accession>A0A3Q7I3A3</accession>
<protein>
    <recommendedName>
        <fullName evidence="3">Reverse transcriptase Ty1/copia-type domain-containing protein</fullName>
    </recommendedName>
</protein>
<proteinExistence type="predicted"/>
<reference evidence="1" key="2">
    <citation type="submission" date="2019-01" db="UniProtKB">
        <authorList>
            <consortium name="EnsemblPlants"/>
        </authorList>
    </citation>
    <scope>IDENTIFICATION</scope>
    <source>
        <strain evidence="1">cv. Heinz 1706</strain>
    </source>
</reference>
<dbReference type="AlphaFoldDB" id="A0A3Q7I3A3"/>
<keyword evidence="2" id="KW-1185">Reference proteome</keyword>
<reference evidence="1" key="1">
    <citation type="journal article" date="2012" name="Nature">
        <title>The tomato genome sequence provides insights into fleshy fruit evolution.</title>
        <authorList>
            <consortium name="Tomato Genome Consortium"/>
        </authorList>
    </citation>
    <scope>NUCLEOTIDE SEQUENCE [LARGE SCALE GENOMIC DNA]</scope>
    <source>
        <strain evidence="1">cv. Heinz 1706</strain>
    </source>
</reference>
<sequence>MTTRSQTKSLKPKTLFVSHHPTLVSSVIASEPKTQVQAASSPEWLCAMEADYQAFRRNCTWTLVPCPPNANVVGCKWVYRIKRRADGSIERYKARLVAKVTKGWALKQLDVNNAFLNGDLTEVVYMSQPP</sequence>